<feature type="region of interest" description="Disordered" evidence="6">
    <location>
        <begin position="137"/>
        <end position="195"/>
    </location>
</feature>
<dbReference type="Gene3D" id="1.10.10.60">
    <property type="entry name" value="Homeodomain-like"/>
    <property type="match status" value="2"/>
</dbReference>
<evidence type="ECO:0000313" key="9">
    <source>
        <dbReference type="Proteomes" id="UP001164746"/>
    </source>
</evidence>
<evidence type="ECO:0000313" key="8">
    <source>
        <dbReference type="EMBL" id="WAR21008.1"/>
    </source>
</evidence>
<evidence type="ECO:0000256" key="1">
    <source>
        <dbReference type="ARBA" id="ARBA00023015"/>
    </source>
</evidence>
<feature type="region of interest" description="Disordered" evidence="6">
    <location>
        <begin position="661"/>
        <end position="720"/>
    </location>
</feature>
<evidence type="ECO:0000256" key="6">
    <source>
        <dbReference type="SAM" id="MobiDB-lite"/>
    </source>
</evidence>
<feature type="compositionally biased region" description="Pro residues" evidence="6">
    <location>
        <begin position="146"/>
        <end position="158"/>
    </location>
</feature>
<dbReference type="Pfam" id="PF05225">
    <property type="entry name" value="HTH_psq"/>
    <property type="match status" value="2"/>
</dbReference>
<keyword evidence="4 5" id="KW-0539">Nucleus</keyword>
<dbReference type="PANTHER" id="PTHR21545:SF13">
    <property type="entry name" value="ECDYSONE-INDUCED PROTEIN 93F, ISOFORM C"/>
    <property type="match status" value="1"/>
</dbReference>
<dbReference type="SUPFAM" id="SSF46689">
    <property type="entry name" value="Homeodomain-like"/>
    <property type="match status" value="2"/>
</dbReference>
<evidence type="ECO:0000256" key="3">
    <source>
        <dbReference type="ARBA" id="ARBA00023163"/>
    </source>
</evidence>
<gene>
    <name evidence="8" type="ORF">MAR_014982</name>
</gene>
<evidence type="ECO:0000256" key="4">
    <source>
        <dbReference type="ARBA" id="ARBA00023242"/>
    </source>
</evidence>
<organism evidence="8 9">
    <name type="scientific">Mya arenaria</name>
    <name type="common">Soft-shell clam</name>
    <dbReference type="NCBI Taxonomy" id="6604"/>
    <lineage>
        <taxon>Eukaryota</taxon>
        <taxon>Metazoa</taxon>
        <taxon>Spiralia</taxon>
        <taxon>Lophotrochozoa</taxon>
        <taxon>Mollusca</taxon>
        <taxon>Bivalvia</taxon>
        <taxon>Autobranchia</taxon>
        <taxon>Heteroconchia</taxon>
        <taxon>Euheterodonta</taxon>
        <taxon>Imparidentia</taxon>
        <taxon>Neoheterodontei</taxon>
        <taxon>Myida</taxon>
        <taxon>Myoidea</taxon>
        <taxon>Myidae</taxon>
        <taxon>Mya</taxon>
    </lineage>
</organism>
<reference evidence="8" key="1">
    <citation type="submission" date="2022-11" db="EMBL/GenBank/DDBJ databases">
        <title>Centuries of genome instability and evolution in soft-shell clam transmissible cancer (bioRxiv).</title>
        <authorList>
            <person name="Hart S.F.M."/>
            <person name="Yonemitsu M.A."/>
            <person name="Giersch R.M."/>
            <person name="Beal B.F."/>
            <person name="Arriagada G."/>
            <person name="Davis B.W."/>
            <person name="Ostrander E.A."/>
            <person name="Goff S.P."/>
            <person name="Metzger M.J."/>
        </authorList>
    </citation>
    <scope>NUCLEOTIDE SEQUENCE</scope>
    <source>
        <strain evidence="8">MELC-2E11</strain>
        <tissue evidence="8">Siphon/mantle</tissue>
    </source>
</reference>
<dbReference type="EMBL" id="CP111023">
    <property type="protein sequence ID" value="WAR21008.1"/>
    <property type="molecule type" value="Genomic_DNA"/>
</dbReference>
<proteinExistence type="predicted"/>
<keyword evidence="2 5" id="KW-0238">DNA-binding</keyword>
<feature type="compositionally biased region" description="Polar residues" evidence="6">
    <location>
        <begin position="701"/>
        <end position="719"/>
    </location>
</feature>
<keyword evidence="1" id="KW-0805">Transcription regulation</keyword>
<evidence type="ECO:0000256" key="2">
    <source>
        <dbReference type="ARBA" id="ARBA00023125"/>
    </source>
</evidence>
<protein>
    <submittedName>
        <fullName evidence="8">MBLK1-like protein</fullName>
    </submittedName>
</protein>
<dbReference type="PANTHER" id="PTHR21545">
    <property type="entry name" value="TRANSCRIPTION FACTOR MLR1/2"/>
    <property type="match status" value="1"/>
</dbReference>
<feature type="compositionally biased region" description="Low complexity" evidence="6">
    <location>
        <begin position="575"/>
        <end position="597"/>
    </location>
</feature>
<feature type="compositionally biased region" description="Basic and acidic residues" evidence="6">
    <location>
        <begin position="363"/>
        <end position="388"/>
    </location>
</feature>
<comment type="subcellular location">
    <subcellularLocation>
        <location evidence="5">Nucleus</location>
    </subcellularLocation>
</comment>
<keyword evidence="3" id="KW-0804">Transcription</keyword>
<accession>A0ABY7FJZ8</accession>
<dbReference type="InterPro" id="IPR007889">
    <property type="entry name" value="HTH_Psq"/>
</dbReference>
<evidence type="ECO:0000259" key="7">
    <source>
        <dbReference type="PROSITE" id="PS50960"/>
    </source>
</evidence>
<feature type="region of interest" description="Disordered" evidence="6">
    <location>
        <begin position="546"/>
        <end position="614"/>
    </location>
</feature>
<keyword evidence="9" id="KW-1185">Reference proteome</keyword>
<feature type="compositionally biased region" description="Basic residues" evidence="6">
    <location>
        <begin position="600"/>
        <end position="609"/>
    </location>
</feature>
<feature type="domain" description="HTH psq-type" evidence="7">
    <location>
        <begin position="603"/>
        <end position="655"/>
    </location>
</feature>
<dbReference type="Proteomes" id="UP001164746">
    <property type="component" value="Chromosome 12"/>
</dbReference>
<evidence type="ECO:0000256" key="5">
    <source>
        <dbReference type="PROSITE-ProRule" id="PRU00320"/>
    </source>
</evidence>
<feature type="compositionally biased region" description="Basic and acidic residues" evidence="6">
    <location>
        <begin position="661"/>
        <end position="681"/>
    </location>
</feature>
<name>A0ABY7FJZ8_MYAAR</name>
<dbReference type="InterPro" id="IPR009057">
    <property type="entry name" value="Homeodomain-like_sf"/>
</dbReference>
<feature type="region of interest" description="Disordered" evidence="6">
    <location>
        <begin position="448"/>
        <end position="482"/>
    </location>
</feature>
<dbReference type="PROSITE" id="PS50960">
    <property type="entry name" value="HTH_PSQ"/>
    <property type="match status" value="1"/>
</dbReference>
<sequence>MTYRGSTVNMVDCGNVRCYQERRLIKKELMSWSKKIPLVVGLEAVAEQVGSRRKVRKLFEPFNCLEPKEPQDWEPEENCFYCKDRIQLLFDAIEKSDSREGGKILKDHPSLRHLGEVLPFLPQFYTSDFGRDILTDIKSGSNEATPTPPPPPSDPSPRPNIELKVPAVSSPGPSNKSKKESPQNGKKGYSNEDLSAAMTEVKNGKLGTRRAASLYGVPRSTLRNKMFKPEEEECQISAAMLMEDDNSSSDVPRHLLAPSDVPSLKHLQQFSFQDRPLMLTDLLQLSSLQYMAPMAIPYFLTPEMISMQYAEETELERRIQAIRHKHNISRASMSHYKAKALANHKMKPFQYELIRKLTRERYQQEMKSLKGKKREEKASHSLESRDFKLSPQSHRAKPIREYSSPTPPPNKRSKREHKNIPMLDSGAVLQSALYKALNVNHPFLSTVNESNSSESDTAEHTPDFTFQSHPSPEGAGQGKEEDIERKIYDSLFKYENTRIGDTLKDIIVKTISEKVKCKLESTDFSGLIGASSSQADKQKAKETILSAFSLPDTAASPPKRSRRGSHSREANGAKSSSTTPSSTSTLSNASNSSSSGSPVKKTRPKRGQYRKYNSQLLTEAVKAVQRGEMSVHRAGSYYGVPHSTLEYKVKERHLLRQKKIKEQQELKQKQAEEEAKKKEEAGNSTSSSDRESSPVKKTAAGDSTNHSSAKSSPPATGASSWLPPISSGSLYENAAALGLFGSGYALNAPASDLLRKLQHKVQNRLYNI</sequence>
<feature type="region of interest" description="Disordered" evidence="6">
    <location>
        <begin position="363"/>
        <end position="420"/>
    </location>
</feature>
<feature type="DNA-binding region" description="H-T-H motif" evidence="5">
    <location>
        <begin position="631"/>
        <end position="651"/>
    </location>
</feature>